<evidence type="ECO:0000259" key="5">
    <source>
        <dbReference type="Pfam" id="PF13750"/>
    </source>
</evidence>
<evidence type="ECO:0000256" key="2">
    <source>
        <dbReference type="SAM" id="MobiDB-lite"/>
    </source>
</evidence>
<dbReference type="EMBL" id="JACYTR010000020">
    <property type="protein sequence ID" value="MBD8526302.1"/>
    <property type="molecule type" value="Genomic_DNA"/>
</dbReference>
<dbReference type="InterPro" id="IPR022038">
    <property type="entry name" value="Ig-like_bact"/>
</dbReference>
<feature type="chain" id="PRO_5043475805" evidence="3">
    <location>
        <begin position="28"/>
        <end position="1327"/>
    </location>
</feature>
<feature type="domain" description="Yeast cell wall synthesis Kre9/Knh1-like N-terminal" evidence="4">
    <location>
        <begin position="465"/>
        <end position="525"/>
    </location>
</feature>
<dbReference type="Pfam" id="PF13750">
    <property type="entry name" value="Big_3_3"/>
    <property type="match status" value="1"/>
</dbReference>
<evidence type="ECO:0000313" key="7">
    <source>
        <dbReference type="Proteomes" id="UP000613768"/>
    </source>
</evidence>
<evidence type="ECO:0000256" key="3">
    <source>
        <dbReference type="SAM" id="SignalP"/>
    </source>
</evidence>
<name>A0AAW3ZM92_9GAMM</name>
<protein>
    <submittedName>
        <fullName evidence="6">Uncharacterized protein</fullName>
    </submittedName>
</protein>
<feature type="compositionally biased region" description="Low complexity" evidence="2">
    <location>
        <begin position="462"/>
        <end position="474"/>
    </location>
</feature>
<dbReference type="SUPFAM" id="SSF55486">
    <property type="entry name" value="Metalloproteases ('zincins'), catalytic domain"/>
    <property type="match status" value="1"/>
</dbReference>
<dbReference type="Pfam" id="PF10342">
    <property type="entry name" value="Kre9_KNH"/>
    <property type="match status" value="1"/>
</dbReference>
<feature type="region of interest" description="Disordered" evidence="2">
    <location>
        <begin position="1043"/>
        <end position="1062"/>
    </location>
</feature>
<dbReference type="Proteomes" id="UP000613768">
    <property type="component" value="Unassembled WGS sequence"/>
</dbReference>
<evidence type="ECO:0000259" key="4">
    <source>
        <dbReference type="Pfam" id="PF10342"/>
    </source>
</evidence>
<sequence>MGLVVQTIRRIALVLALGHACTPVALASETDHAPQPGLAKLIAELTRQSVGDDQLRQSKSGIWQLDTAGGFQHVSLAQPLTGGHIRLGCVASLDQANAFYGRDIATGKTSAFGSAAAQREVQAAQLHGMSVPEYRFYSRLIDEFKNGAQKAGSSITIFNNDGPGEGFNSSAGQFLPAPGNDANLNLGAQRLALFNAAADVWENFLDSEVAIQVRSQFDPLAPCSTSGGVLGSAGAVTFYRDTTAFEYPDTWYHVALANKQVGFDINGATAEINATFNSDVDAGCLGVGTRFYYGLDNATPAGTVNLFVVLLHEMGHGLGFSTLVGSSGALSGGFADIWLRFMYDNSASKTWFAMNDGERAASAINTGNLYWEGANVIQAGSYLTVGRQVSTGRVQLYAPNPYEGGSSVSHYSSVVSPNVLMEPAINSGLSLDLDLTRQLMRDIGWYRDSNQDGSPDSITNVSPSSGSFAQGSSQTISWTNTTDFTRNVSIELSTDGGASYPTSIASNIANTGSFSWTVPSTPTNQARVRVREHDFLTPLGASSGNFTIASGNTAPSFTPAVAIDRQRGSAAGSAVPVGTASDAETSAGSLVVTQISGGSSAGVSAGSISNSNGSISAIVAASCSATAGTVRFQASDGALTGTGDLQVNLSDNTAPTLSYANSSLDGGSGTTVSPQTGLSDNGSIDSVVVHSAGTYSGGISVDAAGVVTLSAAAPVGTHTITIRATDNCGAQTDASFQLSVDNTAPSFTPAAAINRQQGSAAGAAVTVGTVSDAQTAAGSLVVSAIAGGTGSGLSISDLSNSSGTVQASVAASCSASTGTQRFQVSDGSLTGNGDLSVNVSANSAPTLAYTNASVNGSSSTTVSPQTGPSDNGSIDSVVVHSAGTYSGGISVDAAGVVTLSAAAPVGTHTITIRATDNCGAQTDASFQLSVDNTAPSFTPAAAINRQQGSAAGAAVTVGTVSDAQTAAGSLVVSAIAGGTGSGLSISNLSNSSGTVQASVAASCSASTGTQRFQVSDGSLTGNGDLSVNVSANSAPTLAYTNASVNGGSSTTVSPQTGPSDNGSIDSVVVHSAGTYSGGISVDAAGVVTLSAAAPVGTHTITIRATDNCGASTDASFQATVSSGNTAPNIVPVAGLGRQQGSAVGTAVVVATVSDAESSSGSLQVTLETGGTSSGISLSGITNSNGEISGVLTASCDATAGSLRLRVSDGLASQIAELNVAVTVDTAPVQSGYSSPRIVGLGSSLSIAPLAPPTDNGSIDSISVAALSPGFDGDLSSASLAGTFEVSNAGPVADHTLRVTASDNCGLQSQTDFLLRVLPNSIFSNGFE</sequence>
<feature type="compositionally biased region" description="Polar residues" evidence="2">
    <location>
        <begin position="451"/>
        <end position="461"/>
    </location>
</feature>
<keyword evidence="7" id="KW-1185">Reference proteome</keyword>
<feature type="signal peptide" evidence="3">
    <location>
        <begin position="1"/>
        <end position="27"/>
    </location>
</feature>
<feature type="region of interest" description="Disordered" evidence="2">
    <location>
        <begin position="659"/>
        <end position="680"/>
    </location>
</feature>
<keyword evidence="1 3" id="KW-0732">Signal</keyword>
<dbReference type="InterPro" id="IPR018466">
    <property type="entry name" value="Kre9/Knh1-like_N"/>
</dbReference>
<evidence type="ECO:0000313" key="6">
    <source>
        <dbReference type="EMBL" id="MBD8526302.1"/>
    </source>
</evidence>
<dbReference type="RefSeq" id="WP_192029723.1">
    <property type="nucleotide sequence ID" value="NZ_JACYTR010000020.1"/>
</dbReference>
<proteinExistence type="predicted"/>
<feature type="region of interest" description="Disordered" evidence="2">
    <location>
        <begin position="446"/>
        <end position="474"/>
    </location>
</feature>
<organism evidence="6 7">
    <name type="scientific">Pseudomarimonas arenosa</name>
    <dbReference type="NCBI Taxonomy" id="2774145"/>
    <lineage>
        <taxon>Bacteria</taxon>
        <taxon>Pseudomonadati</taxon>
        <taxon>Pseudomonadota</taxon>
        <taxon>Gammaproteobacteria</taxon>
        <taxon>Lysobacterales</taxon>
        <taxon>Lysobacteraceae</taxon>
        <taxon>Pseudomarimonas</taxon>
    </lineage>
</organism>
<accession>A0AAW3ZM92</accession>
<reference evidence="6 7" key="1">
    <citation type="submission" date="2020-09" db="EMBL/GenBank/DDBJ databases">
        <title>Pseudoxanthomonas sp. CAU 1598 isolated from sand of Yaerae Beach.</title>
        <authorList>
            <person name="Kim W."/>
        </authorList>
    </citation>
    <scope>NUCLEOTIDE SEQUENCE [LARGE SCALE GENOMIC DNA]</scope>
    <source>
        <strain evidence="6 7">CAU 1598</strain>
    </source>
</reference>
<gene>
    <name evidence="6" type="ORF">IFO71_11190</name>
</gene>
<comment type="caution">
    <text evidence="6">The sequence shown here is derived from an EMBL/GenBank/DDBJ whole genome shotgun (WGS) entry which is preliminary data.</text>
</comment>
<feature type="domain" description="Ig-like" evidence="5">
    <location>
        <begin position="1093"/>
        <end position="1185"/>
    </location>
</feature>
<evidence type="ECO:0000256" key="1">
    <source>
        <dbReference type="ARBA" id="ARBA00022729"/>
    </source>
</evidence>